<keyword evidence="3" id="KW-1185">Reference proteome</keyword>
<proteinExistence type="predicted"/>
<feature type="transmembrane region" description="Helical" evidence="1">
    <location>
        <begin position="20"/>
        <end position="52"/>
    </location>
</feature>
<evidence type="ECO:0000313" key="2">
    <source>
        <dbReference type="EMBL" id="MFC4263930.1"/>
    </source>
</evidence>
<dbReference type="Proteomes" id="UP001595907">
    <property type="component" value="Unassembled WGS sequence"/>
</dbReference>
<dbReference type="InterPro" id="IPR011655">
    <property type="entry name" value="MpPF26"/>
</dbReference>
<evidence type="ECO:0000313" key="3">
    <source>
        <dbReference type="Proteomes" id="UP001595907"/>
    </source>
</evidence>
<accession>A0ABV8QUK2</accession>
<keyword evidence="1" id="KW-0812">Transmembrane</keyword>
<keyword evidence="1" id="KW-0472">Membrane</keyword>
<name>A0ABV8QUK2_9BACT</name>
<comment type="caution">
    <text evidence="2">The sequence shown here is derived from an EMBL/GenBank/DDBJ whole genome shotgun (WGS) entry which is preliminary data.</text>
</comment>
<protein>
    <submittedName>
        <fullName evidence="2">CCC motif membrane protein</fullName>
    </submittedName>
</protein>
<feature type="transmembrane region" description="Helical" evidence="1">
    <location>
        <begin position="82"/>
        <end position="107"/>
    </location>
</feature>
<reference evidence="3" key="1">
    <citation type="journal article" date="2019" name="Int. J. Syst. Evol. Microbiol.">
        <title>The Global Catalogue of Microorganisms (GCM) 10K type strain sequencing project: providing services to taxonomists for standard genome sequencing and annotation.</title>
        <authorList>
            <consortium name="The Broad Institute Genomics Platform"/>
            <consortium name="The Broad Institute Genome Sequencing Center for Infectious Disease"/>
            <person name="Wu L."/>
            <person name="Ma J."/>
        </authorList>
    </citation>
    <scope>NUCLEOTIDE SEQUENCE [LARGE SCALE GENOMIC DNA]</scope>
    <source>
        <strain evidence="3">CECT 8289</strain>
    </source>
</reference>
<dbReference type="NCBIfam" id="NF040945">
    <property type="entry name" value="CCC_membrane"/>
    <property type="match status" value="1"/>
</dbReference>
<keyword evidence="1" id="KW-1133">Transmembrane helix</keyword>
<evidence type="ECO:0000256" key="1">
    <source>
        <dbReference type="SAM" id="Phobius"/>
    </source>
</evidence>
<dbReference type="RefSeq" id="WP_379711092.1">
    <property type="nucleotide sequence ID" value="NZ_JBHSCZ010000005.1"/>
</dbReference>
<sequence>MDQRNYLTPNDQPQLNLPNATASLVLGIISILGGFCYGFVGVICGIIGLVLANKDRRLYNDNPGVYSPASLSTSNSGRICSIIGLVIGAIILLIIIFYIIFFGAFFMEAVRNGGKY</sequence>
<dbReference type="Pfam" id="PF07666">
    <property type="entry name" value="MpPF26"/>
    <property type="match status" value="1"/>
</dbReference>
<dbReference type="EMBL" id="JBHSCZ010000005">
    <property type="protein sequence ID" value="MFC4263930.1"/>
    <property type="molecule type" value="Genomic_DNA"/>
</dbReference>
<organism evidence="2 3">
    <name type="scientific">Ferruginibacter yonginensis</name>
    <dbReference type="NCBI Taxonomy" id="1310416"/>
    <lineage>
        <taxon>Bacteria</taxon>
        <taxon>Pseudomonadati</taxon>
        <taxon>Bacteroidota</taxon>
        <taxon>Chitinophagia</taxon>
        <taxon>Chitinophagales</taxon>
        <taxon>Chitinophagaceae</taxon>
        <taxon>Ferruginibacter</taxon>
    </lineage>
</organism>
<gene>
    <name evidence="2" type="ORF">ACFOWM_13635</name>
</gene>